<comment type="caution">
    <text evidence="2">The sequence shown here is derived from an EMBL/GenBank/DDBJ whole genome shotgun (WGS) entry which is preliminary data.</text>
</comment>
<dbReference type="Pfam" id="PF13384">
    <property type="entry name" value="HTH_23"/>
    <property type="match status" value="1"/>
</dbReference>
<name>A0A9W6VWQ1_9ACTN</name>
<dbReference type="EMBL" id="BSTJ01000023">
    <property type="protein sequence ID" value="GLY81817.1"/>
    <property type="molecule type" value="Genomic_DNA"/>
</dbReference>
<protein>
    <recommendedName>
        <fullName evidence="1">Helix-turn-helix domain-containing protein</fullName>
    </recommendedName>
</protein>
<proteinExistence type="predicted"/>
<feature type="domain" description="Helix-turn-helix" evidence="1">
    <location>
        <begin position="10"/>
        <end position="61"/>
    </location>
</feature>
<dbReference type="InterPro" id="IPR041657">
    <property type="entry name" value="HTH_17"/>
</dbReference>
<accession>A0A9W6VWQ1</accession>
<dbReference type="InterPro" id="IPR009061">
    <property type="entry name" value="DNA-bd_dom_put_sf"/>
</dbReference>
<dbReference type="Proteomes" id="UP001165135">
    <property type="component" value="Unassembled WGS sequence"/>
</dbReference>
<organism evidence="2 3">
    <name type="scientific">Actinoallomurus iriomotensis</name>
    <dbReference type="NCBI Taxonomy" id="478107"/>
    <lineage>
        <taxon>Bacteria</taxon>
        <taxon>Bacillati</taxon>
        <taxon>Actinomycetota</taxon>
        <taxon>Actinomycetes</taxon>
        <taxon>Streptosporangiales</taxon>
        <taxon>Thermomonosporaceae</taxon>
        <taxon>Actinoallomurus</taxon>
    </lineage>
</organism>
<dbReference type="SUPFAM" id="SSF46955">
    <property type="entry name" value="Putative DNA-binding domain"/>
    <property type="match status" value="1"/>
</dbReference>
<dbReference type="RefSeq" id="WP_285636763.1">
    <property type="nucleotide sequence ID" value="NZ_BSTJ01000023.1"/>
</dbReference>
<sequence length="123" mass="13739">MTPQDPEADLLKPVEAAQILNISLGRLAYLARTKQIAVAVTTPGGHRRYSPEEVERVRAERAAQGPPAALPPSIDEMVRLYKQGWSIRQVAEKFTLSYGTTRQAIQRHTTLRPKGAHSQDRRV</sequence>
<evidence type="ECO:0000259" key="1">
    <source>
        <dbReference type="Pfam" id="PF12728"/>
    </source>
</evidence>
<gene>
    <name evidence="2" type="ORF">Airi01_100840</name>
</gene>
<dbReference type="Pfam" id="PF12728">
    <property type="entry name" value="HTH_17"/>
    <property type="match status" value="1"/>
</dbReference>
<reference evidence="2" key="1">
    <citation type="submission" date="2023-03" db="EMBL/GenBank/DDBJ databases">
        <title>Actinoallomurus iriomotensis NBRC 103681.</title>
        <authorList>
            <person name="Ichikawa N."/>
            <person name="Sato H."/>
            <person name="Tonouchi N."/>
        </authorList>
    </citation>
    <scope>NUCLEOTIDE SEQUENCE</scope>
    <source>
        <strain evidence="2">NBRC 103681</strain>
    </source>
</reference>
<dbReference type="AlphaFoldDB" id="A0A9W6VWQ1"/>
<evidence type="ECO:0000313" key="3">
    <source>
        <dbReference type="Proteomes" id="UP001165135"/>
    </source>
</evidence>
<dbReference type="Gene3D" id="1.10.10.60">
    <property type="entry name" value="Homeodomain-like"/>
    <property type="match status" value="1"/>
</dbReference>
<evidence type="ECO:0000313" key="2">
    <source>
        <dbReference type="EMBL" id="GLY81817.1"/>
    </source>
</evidence>
<dbReference type="Gene3D" id="1.10.1660.10">
    <property type="match status" value="1"/>
</dbReference>